<organism evidence="1 2">
    <name type="scientific">Pistacia atlantica</name>
    <dbReference type="NCBI Taxonomy" id="434234"/>
    <lineage>
        <taxon>Eukaryota</taxon>
        <taxon>Viridiplantae</taxon>
        <taxon>Streptophyta</taxon>
        <taxon>Embryophyta</taxon>
        <taxon>Tracheophyta</taxon>
        <taxon>Spermatophyta</taxon>
        <taxon>Magnoliopsida</taxon>
        <taxon>eudicotyledons</taxon>
        <taxon>Gunneridae</taxon>
        <taxon>Pentapetalae</taxon>
        <taxon>rosids</taxon>
        <taxon>malvids</taxon>
        <taxon>Sapindales</taxon>
        <taxon>Anacardiaceae</taxon>
        <taxon>Pistacia</taxon>
    </lineage>
</organism>
<evidence type="ECO:0000313" key="2">
    <source>
        <dbReference type="Proteomes" id="UP001164250"/>
    </source>
</evidence>
<protein>
    <submittedName>
        <fullName evidence="1">Uncharacterized protein</fullName>
    </submittedName>
</protein>
<proteinExistence type="predicted"/>
<dbReference type="EMBL" id="CM047906">
    <property type="protein sequence ID" value="KAJ0087222.1"/>
    <property type="molecule type" value="Genomic_DNA"/>
</dbReference>
<accession>A0ACC1AKN1</accession>
<evidence type="ECO:0000313" key="1">
    <source>
        <dbReference type="EMBL" id="KAJ0087222.1"/>
    </source>
</evidence>
<keyword evidence="2" id="KW-1185">Reference proteome</keyword>
<gene>
    <name evidence="1" type="ORF">Patl1_07006</name>
</gene>
<sequence length="146" mass="17047">MSPRPFCELKKAFYSILSHDTYHQWKWFVLMIFPSFFRIAFLSAKCDRWLAVGVAKFTPKLKVLKYVGEKVHRCSLHKIMYEQVKEKSSSFDVSSSPFDILLTACAIALMVQDFQSQIPWYYAIIDESQRLENPSSVRDATVNHQI</sequence>
<dbReference type="Proteomes" id="UP001164250">
    <property type="component" value="Chromosome 10"/>
</dbReference>
<name>A0ACC1AKN1_9ROSI</name>
<comment type="caution">
    <text evidence="1">The sequence shown here is derived from an EMBL/GenBank/DDBJ whole genome shotgun (WGS) entry which is preliminary data.</text>
</comment>
<reference evidence="2" key="1">
    <citation type="journal article" date="2023" name="G3 (Bethesda)">
        <title>Genome assembly and association tests identify interacting loci associated with vigor, precocity, and sex in interspecific pistachio rootstocks.</title>
        <authorList>
            <person name="Palmer W."/>
            <person name="Jacygrad E."/>
            <person name="Sagayaradj S."/>
            <person name="Cavanaugh K."/>
            <person name="Han R."/>
            <person name="Bertier L."/>
            <person name="Beede B."/>
            <person name="Kafkas S."/>
            <person name="Golino D."/>
            <person name="Preece J."/>
            <person name="Michelmore R."/>
        </authorList>
    </citation>
    <scope>NUCLEOTIDE SEQUENCE [LARGE SCALE GENOMIC DNA]</scope>
</reference>